<accession>A0AAW0BP01</accession>
<protein>
    <submittedName>
        <fullName evidence="2">Uncharacterized protein</fullName>
    </submittedName>
</protein>
<dbReference type="EMBL" id="JAWWNJ010000028">
    <property type="protein sequence ID" value="KAK7028449.1"/>
    <property type="molecule type" value="Genomic_DNA"/>
</dbReference>
<reference evidence="2 3" key="1">
    <citation type="journal article" date="2024" name="J Genomics">
        <title>Draft genome sequencing and assembly of Favolaschia claudopus CIRM-BRFM 2984 isolated from oak limbs.</title>
        <authorList>
            <person name="Navarro D."/>
            <person name="Drula E."/>
            <person name="Chaduli D."/>
            <person name="Cazenave R."/>
            <person name="Ahrendt S."/>
            <person name="Wang J."/>
            <person name="Lipzen A."/>
            <person name="Daum C."/>
            <person name="Barry K."/>
            <person name="Grigoriev I.V."/>
            <person name="Favel A."/>
            <person name="Rosso M.N."/>
            <person name="Martin F."/>
        </authorList>
    </citation>
    <scope>NUCLEOTIDE SEQUENCE [LARGE SCALE GENOMIC DNA]</scope>
    <source>
        <strain evidence="2 3">CIRM-BRFM 2984</strain>
    </source>
</reference>
<evidence type="ECO:0000313" key="3">
    <source>
        <dbReference type="Proteomes" id="UP001362999"/>
    </source>
</evidence>
<feature type="compositionally biased region" description="Basic and acidic residues" evidence="1">
    <location>
        <begin position="391"/>
        <end position="401"/>
    </location>
</feature>
<feature type="compositionally biased region" description="Basic residues" evidence="1">
    <location>
        <begin position="147"/>
        <end position="156"/>
    </location>
</feature>
<keyword evidence="3" id="KW-1185">Reference proteome</keyword>
<feature type="region of interest" description="Disordered" evidence="1">
    <location>
        <begin position="140"/>
        <end position="175"/>
    </location>
</feature>
<comment type="caution">
    <text evidence="2">The sequence shown here is derived from an EMBL/GenBank/DDBJ whole genome shotgun (WGS) entry which is preliminary data.</text>
</comment>
<feature type="region of interest" description="Disordered" evidence="1">
    <location>
        <begin position="317"/>
        <end position="450"/>
    </location>
</feature>
<evidence type="ECO:0000256" key="1">
    <source>
        <dbReference type="SAM" id="MobiDB-lite"/>
    </source>
</evidence>
<organism evidence="2 3">
    <name type="scientific">Favolaschia claudopus</name>
    <dbReference type="NCBI Taxonomy" id="2862362"/>
    <lineage>
        <taxon>Eukaryota</taxon>
        <taxon>Fungi</taxon>
        <taxon>Dikarya</taxon>
        <taxon>Basidiomycota</taxon>
        <taxon>Agaricomycotina</taxon>
        <taxon>Agaricomycetes</taxon>
        <taxon>Agaricomycetidae</taxon>
        <taxon>Agaricales</taxon>
        <taxon>Marasmiineae</taxon>
        <taxon>Mycenaceae</taxon>
        <taxon>Favolaschia</taxon>
    </lineage>
</organism>
<proteinExistence type="predicted"/>
<feature type="compositionally biased region" description="Basic and acidic residues" evidence="1">
    <location>
        <begin position="317"/>
        <end position="326"/>
    </location>
</feature>
<name>A0AAW0BP01_9AGAR</name>
<evidence type="ECO:0000313" key="2">
    <source>
        <dbReference type="EMBL" id="KAK7028449.1"/>
    </source>
</evidence>
<feature type="compositionally biased region" description="Basic and acidic residues" evidence="1">
    <location>
        <begin position="411"/>
        <end position="431"/>
    </location>
</feature>
<dbReference type="AlphaFoldDB" id="A0AAW0BP01"/>
<sequence length="450" mass="48845">MHVFKLSVQNIGLFQGNYKTKFRGCVQTDPGTVGGTVRSYLLSSSAHAVKRVAETLGASGVVTELEMRSRRNKQDGADGAGVGRRIMGVRDAGTGGERGGGSRQYKSFAMAASVELSEKIRHRHFDAACVRVGKIDVTGMRSGRGFGQRRRHRRQRRNEGSGGGTKGRSTRVGDGCRRDGVMWRRRCDLSERRRECGGDAYPLKDVVSENQDVGGDPLVLFMRPVPASASGGGEWEGASAGGVVGVGDSLEDVEDGMVGTHGKEGERERVEVVVTPSAGRKRVGVDIPVDLVPTSPPLYIISSHCRLLCYIRAGKKEEGRGREETKAGLGRAGARPDEGGHVIGPDEGPGESEEPGEMGKARQSRAGPSEAKEAWPRAWEQAGRKVGQGYKEPDEFGRGYERCPNTQDQEMLSKEKSGREGDEREEIRTVRQGDNVNYQTKEYNRETVGI</sequence>
<feature type="compositionally biased region" description="Polar residues" evidence="1">
    <location>
        <begin position="432"/>
        <end position="441"/>
    </location>
</feature>
<gene>
    <name evidence="2" type="ORF">R3P38DRAFT_3354264</name>
</gene>
<dbReference type="Proteomes" id="UP001362999">
    <property type="component" value="Unassembled WGS sequence"/>
</dbReference>